<reference evidence="2 3" key="2">
    <citation type="submission" date="2018-06" db="EMBL/GenBank/DDBJ databases">
        <title>Metagenomic assembly of (sub)arctic Cyanobacteria and their associated microbiome from non-axenic cultures.</title>
        <authorList>
            <person name="Baurain D."/>
        </authorList>
    </citation>
    <scope>NUCLEOTIDE SEQUENCE [LARGE SCALE GENOMIC DNA]</scope>
    <source>
        <strain evidence="2">ULC129bin1</strain>
    </source>
</reference>
<dbReference type="PANTHER" id="PTHR23547:SF1">
    <property type="entry name" value="MAJOR FACILITATOR SUPERFAMILY MFS_1"/>
    <property type="match status" value="1"/>
</dbReference>
<sequence>MDASPTFDRTGVRNYALVTLAYWGFTITDGALRMLVLLYFHTLGYSPFEVAMLFLFYEIFGIVTNLFGGWIGAKFGVKLTLYGGIAMQIVALLLLTPVNESWAIALAVPYVMFAQAISGIAKDLTKMSAKTAIRLVIPKEAQSSLFKWVAILTGSKNALKGVGFFLGGLLLSVFGYVNALVIMAAGLFVVLLSSRWLPSSMGKIKTKVKFRQLFSKSPEINNLSAARFFLFGARDVWFVVGLPVFLYSGLNWSFEQVGGFLAIWVIGYGLVQAIAPALLRQFGSGRPPQAGTIRFWTGLLVAIPGAIALALQLGQPAGPTIVIGLMIFGVVFAFNSAVHSYLVLAYTEDDKVALNVGFYYMANAGGRLAGTVLSGLVFQFYGLVGCLWVSTVFVLLAELITLKLPNPTASTAA</sequence>
<evidence type="ECO:0000313" key="3">
    <source>
        <dbReference type="Proteomes" id="UP000249354"/>
    </source>
</evidence>
<protein>
    <submittedName>
        <fullName evidence="2">MFS transporter</fullName>
    </submittedName>
</protein>
<dbReference type="InterPro" id="IPR011701">
    <property type="entry name" value="MFS"/>
</dbReference>
<feature type="transmembrane region" description="Helical" evidence="1">
    <location>
        <begin position="164"/>
        <end position="192"/>
    </location>
</feature>
<dbReference type="NCBIfam" id="NF033734">
    <property type="entry name" value="MFS_ArsJ"/>
    <property type="match status" value="1"/>
</dbReference>
<dbReference type="SUPFAM" id="SSF103473">
    <property type="entry name" value="MFS general substrate transporter"/>
    <property type="match status" value="1"/>
</dbReference>
<comment type="caution">
    <text evidence="2">The sequence shown here is derived from an EMBL/GenBank/DDBJ whole genome shotgun (WGS) entry which is preliminary data.</text>
</comment>
<accession>A0A2W4TRY5</accession>
<feature type="transmembrane region" description="Helical" evidence="1">
    <location>
        <begin position="52"/>
        <end position="73"/>
    </location>
</feature>
<evidence type="ECO:0000256" key="1">
    <source>
        <dbReference type="SAM" id="Phobius"/>
    </source>
</evidence>
<dbReference type="Gene3D" id="1.20.1250.20">
    <property type="entry name" value="MFS general substrate transporter like domains"/>
    <property type="match status" value="1"/>
</dbReference>
<dbReference type="Proteomes" id="UP000249354">
    <property type="component" value="Unassembled WGS sequence"/>
</dbReference>
<reference evidence="3" key="1">
    <citation type="submission" date="2018-04" db="EMBL/GenBank/DDBJ databases">
        <authorList>
            <person name="Cornet L."/>
        </authorList>
    </citation>
    <scope>NUCLEOTIDE SEQUENCE [LARGE SCALE GENOMIC DNA]</scope>
</reference>
<dbReference type="PANTHER" id="PTHR23547">
    <property type="entry name" value="MAJOR FACILITATOR SUPERFAMILY DOMAIN, GENERAL SUBSTRATE TRANSPORTER"/>
    <property type="match status" value="1"/>
</dbReference>
<dbReference type="Pfam" id="PF07690">
    <property type="entry name" value="MFS_1"/>
    <property type="match status" value="1"/>
</dbReference>
<feature type="transmembrane region" description="Helical" evidence="1">
    <location>
        <begin position="320"/>
        <end position="344"/>
    </location>
</feature>
<feature type="transmembrane region" description="Helical" evidence="1">
    <location>
        <begin position="260"/>
        <end position="279"/>
    </location>
</feature>
<keyword evidence="1" id="KW-0472">Membrane</keyword>
<evidence type="ECO:0000313" key="2">
    <source>
        <dbReference type="EMBL" id="PZO11906.1"/>
    </source>
</evidence>
<feature type="transmembrane region" description="Helical" evidence="1">
    <location>
        <begin position="380"/>
        <end position="400"/>
    </location>
</feature>
<dbReference type="InterPro" id="IPR036259">
    <property type="entry name" value="MFS_trans_sf"/>
</dbReference>
<keyword evidence="1" id="KW-0812">Transmembrane</keyword>
<dbReference type="InterPro" id="IPR047769">
    <property type="entry name" value="MFS_ArsJ"/>
</dbReference>
<feature type="transmembrane region" description="Helical" evidence="1">
    <location>
        <begin position="102"/>
        <end position="121"/>
    </location>
</feature>
<dbReference type="AlphaFoldDB" id="A0A2W4TRY5"/>
<organism evidence="2 3">
    <name type="scientific">Leptolyngbya foveolarum</name>
    <dbReference type="NCBI Taxonomy" id="47253"/>
    <lineage>
        <taxon>Bacteria</taxon>
        <taxon>Bacillati</taxon>
        <taxon>Cyanobacteriota</taxon>
        <taxon>Cyanophyceae</taxon>
        <taxon>Leptolyngbyales</taxon>
        <taxon>Leptolyngbyaceae</taxon>
        <taxon>Leptolyngbya group</taxon>
        <taxon>Leptolyngbya</taxon>
    </lineage>
</organism>
<feature type="transmembrane region" description="Helical" evidence="1">
    <location>
        <begin position="20"/>
        <end position="40"/>
    </location>
</feature>
<feature type="transmembrane region" description="Helical" evidence="1">
    <location>
        <begin position="79"/>
        <end position="95"/>
    </location>
</feature>
<dbReference type="EMBL" id="QBMC01000166">
    <property type="protein sequence ID" value="PZO11906.1"/>
    <property type="molecule type" value="Genomic_DNA"/>
</dbReference>
<feature type="transmembrane region" description="Helical" evidence="1">
    <location>
        <begin position="236"/>
        <end position="254"/>
    </location>
</feature>
<gene>
    <name evidence="2" type="ORF">DCF25_18580</name>
</gene>
<proteinExistence type="predicted"/>
<feature type="transmembrane region" description="Helical" evidence="1">
    <location>
        <begin position="356"/>
        <end position="374"/>
    </location>
</feature>
<name>A0A2W4TRY5_9CYAN</name>
<feature type="transmembrane region" description="Helical" evidence="1">
    <location>
        <begin position="291"/>
        <end position="314"/>
    </location>
</feature>
<dbReference type="GO" id="GO:0022857">
    <property type="term" value="F:transmembrane transporter activity"/>
    <property type="evidence" value="ECO:0007669"/>
    <property type="project" value="InterPro"/>
</dbReference>
<keyword evidence="1" id="KW-1133">Transmembrane helix</keyword>